<proteinExistence type="predicted"/>
<feature type="chain" id="PRO_5043429531" description="Peptidase A1 domain-containing protein" evidence="2">
    <location>
        <begin position="17"/>
        <end position="539"/>
    </location>
</feature>
<evidence type="ECO:0000313" key="3">
    <source>
        <dbReference type="EMBL" id="KAK6349067.1"/>
    </source>
</evidence>
<sequence>MLFFLFLWALPSGSHACGPSLLIAIPWKNAPTQSGSNSRGVFLNAGKNQEQSLRITTVFSSTRIHDSVVCEHEGVVDRACEGQAGSTLITGTPEFNSSFQVRPNFNRDPNDAFINQQLGDFYQKEGHIPILLNTATGSIPLGDYPLLVMSLVLPNIQRKSGIGMGRWSTFLDRLYELGHVPSKVWGFSGGSYSSANPSDGELVIGGINPAAIDGEMRNFTISNTTMADGKQGIHCPTQVLVSNFVVSIQGIEYDLLPDRNFKIFACIDPYQQSISMPEGMMGQLLGLTGAMFLPPNGTESPKPLMNATSDRKIQNVSITIQDDIGSFTVTIPGNETMNPVYGKLPDGKNGWIEGNLTQLEFRNRSDNYPVEDPYNELPSLILGGIFLSQQYLMLDYSRNKFGLAPLAQNRAVSNGDGLIRICDADNSGRVIAAAGEYGDGLKIGLSVLSGVAWLLVIILSSLIIYLCRSRVRERGDSSSAGRRVSKGSKNYHPMRVIERQFSSISAPPKPLSVATTNGPVAADANSSIGYTENTETGRH</sequence>
<comment type="caution">
    <text evidence="3">The sequence shown here is derived from an EMBL/GenBank/DDBJ whole genome shotgun (WGS) entry which is preliminary data.</text>
</comment>
<dbReference type="SUPFAM" id="SSF50630">
    <property type="entry name" value="Acid proteases"/>
    <property type="match status" value="1"/>
</dbReference>
<evidence type="ECO:0008006" key="5">
    <source>
        <dbReference type="Google" id="ProtNLM"/>
    </source>
</evidence>
<dbReference type="Gene3D" id="2.40.70.10">
    <property type="entry name" value="Acid Proteases"/>
    <property type="match status" value="1"/>
</dbReference>
<name>A0AAV9UUA2_9PEZI</name>
<feature type="transmembrane region" description="Helical" evidence="1">
    <location>
        <begin position="443"/>
        <end position="467"/>
    </location>
</feature>
<evidence type="ECO:0000313" key="4">
    <source>
        <dbReference type="Proteomes" id="UP001373714"/>
    </source>
</evidence>
<keyword evidence="1" id="KW-1133">Transmembrane helix</keyword>
<reference evidence="3 4" key="1">
    <citation type="submission" date="2019-10" db="EMBL/GenBank/DDBJ databases">
        <authorList>
            <person name="Palmer J.M."/>
        </authorList>
    </citation>
    <scope>NUCLEOTIDE SEQUENCE [LARGE SCALE GENOMIC DNA]</scope>
    <source>
        <strain evidence="3 4">TWF730</strain>
    </source>
</reference>
<dbReference type="AlphaFoldDB" id="A0AAV9UUA2"/>
<evidence type="ECO:0000256" key="1">
    <source>
        <dbReference type="SAM" id="Phobius"/>
    </source>
</evidence>
<gene>
    <name evidence="3" type="ORF">TWF730_009827</name>
</gene>
<feature type="signal peptide" evidence="2">
    <location>
        <begin position="1"/>
        <end position="16"/>
    </location>
</feature>
<keyword evidence="1" id="KW-0812">Transmembrane</keyword>
<accession>A0AAV9UUA2</accession>
<dbReference type="InterPro" id="IPR021109">
    <property type="entry name" value="Peptidase_aspartic_dom_sf"/>
</dbReference>
<dbReference type="Proteomes" id="UP001373714">
    <property type="component" value="Unassembled WGS sequence"/>
</dbReference>
<dbReference type="EMBL" id="JAVHNS010000007">
    <property type="protein sequence ID" value="KAK6349067.1"/>
    <property type="molecule type" value="Genomic_DNA"/>
</dbReference>
<keyword evidence="1" id="KW-0472">Membrane</keyword>
<protein>
    <recommendedName>
        <fullName evidence="5">Peptidase A1 domain-containing protein</fullName>
    </recommendedName>
</protein>
<keyword evidence="4" id="KW-1185">Reference proteome</keyword>
<keyword evidence="2" id="KW-0732">Signal</keyword>
<organism evidence="3 4">
    <name type="scientific">Orbilia blumenaviensis</name>
    <dbReference type="NCBI Taxonomy" id="1796055"/>
    <lineage>
        <taxon>Eukaryota</taxon>
        <taxon>Fungi</taxon>
        <taxon>Dikarya</taxon>
        <taxon>Ascomycota</taxon>
        <taxon>Pezizomycotina</taxon>
        <taxon>Orbiliomycetes</taxon>
        <taxon>Orbiliales</taxon>
        <taxon>Orbiliaceae</taxon>
        <taxon>Orbilia</taxon>
    </lineage>
</organism>
<evidence type="ECO:0000256" key="2">
    <source>
        <dbReference type="SAM" id="SignalP"/>
    </source>
</evidence>